<proteinExistence type="predicted"/>
<evidence type="ECO:0000313" key="2">
    <source>
        <dbReference type="EMBL" id="PIV01222.1"/>
    </source>
</evidence>
<comment type="caution">
    <text evidence="2">The sequence shown here is derived from an EMBL/GenBank/DDBJ whole genome shotgun (WGS) entry which is preliminary data.</text>
</comment>
<accession>A0A2M7BDN0</accession>
<name>A0A2M7BDN0_9BACT</name>
<organism evidence="2 3">
    <name type="scientific">Candidatus Shapirobacteria bacterium CG03_land_8_20_14_0_80_39_12</name>
    <dbReference type="NCBI Taxonomy" id="1974879"/>
    <lineage>
        <taxon>Bacteria</taxon>
        <taxon>Candidatus Shapironibacteriota</taxon>
    </lineage>
</organism>
<keyword evidence="1" id="KW-0472">Membrane</keyword>
<keyword evidence="1" id="KW-1133">Transmembrane helix</keyword>
<sequence>MQIPYLNQILLFLVVSVLTTLLTLAGIQVIHILKEIRETVKKTNKILDDTGLITSSIAKPITGISGFITGLKSGTDLINLFLRKKSLSKPIEENNNG</sequence>
<evidence type="ECO:0000256" key="1">
    <source>
        <dbReference type="SAM" id="Phobius"/>
    </source>
</evidence>
<evidence type="ECO:0008006" key="4">
    <source>
        <dbReference type="Google" id="ProtNLM"/>
    </source>
</evidence>
<keyword evidence="1" id="KW-0812">Transmembrane</keyword>
<dbReference type="AlphaFoldDB" id="A0A2M7BDN0"/>
<reference evidence="3" key="1">
    <citation type="submission" date="2017-09" db="EMBL/GenBank/DDBJ databases">
        <title>Depth-based differentiation of microbial function through sediment-hosted aquifers and enrichment of novel symbionts in the deep terrestrial subsurface.</title>
        <authorList>
            <person name="Probst A.J."/>
            <person name="Ladd B."/>
            <person name="Jarett J.K."/>
            <person name="Geller-Mcgrath D.E."/>
            <person name="Sieber C.M.K."/>
            <person name="Emerson J.B."/>
            <person name="Anantharaman K."/>
            <person name="Thomas B.C."/>
            <person name="Malmstrom R."/>
            <person name="Stieglmeier M."/>
            <person name="Klingl A."/>
            <person name="Woyke T."/>
            <person name="Ryan C.M."/>
            <person name="Banfield J.F."/>
        </authorList>
    </citation>
    <scope>NUCLEOTIDE SEQUENCE [LARGE SCALE GENOMIC DNA]</scope>
</reference>
<dbReference type="EMBL" id="PEVC01000027">
    <property type="protein sequence ID" value="PIV01222.1"/>
    <property type="molecule type" value="Genomic_DNA"/>
</dbReference>
<protein>
    <recommendedName>
        <fullName evidence="4">DUF948 domain-containing protein</fullName>
    </recommendedName>
</protein>
<feature type="transmembrane region" description="Helical" evidence="1">
    <location>
        <begin position="6"/>
        <end position="33"/>
    </location>
</feature>
<dbReference type="Proteomes" id="UP000229631">
    <property type="component" value="Unassembled WGS sequence"/>
</dbReference>
<gene>
    <name evidence="2" type="ORF">COS54_01400</name>
</gene>
<evidence type="ECO:0000313" key="3">
    <source>
        <dbReference type="Proteomes" id="UP000229631"/>
    </source>
</evidence>